<proteinExistence type="predicted"/>
<keyword evidence="1" id="KW-1133">Transmembrane helix</keyword>
<reference evidence="2" key="1">
    <citation type="submission" date="2017-12" db="EMBL/GenBank/DDBJ databases">
        <title>FDA dAtabase for Regulatory Grade micrObial Sequences (FDA-ARGOS): Supporting development and validation of Infectious Disease Dx tests.</title>
        <authorList>
            <person name="Hoffmann M."/>
            <person name="Allard M."/>
            <person name="Evans P."/>
            <person name="Brown E."/>
            <person name="Tallon L.J."/>
            <person name="Sadzewicz L."/>
            <person name="Sengamalay N."/>
            <person name="Ott S."/>
            <person name="Godinez A."/>
            <person name="Nagaraj S."/>
            <person name="Vavikolanu K."/>
            <person name="Aluvathingal J."/>
            <person name="Nadendla S."/>
            <person name="Hobson J."/>
            <person name="Sichtig H."/>
        </authorList>
    </citation>
    <scope>NUCLEOTIDE SEQUENCE [LARGE SCALE GENOMIC DNA]</scope>
    <source>
        <strain evidence="2">FDAARGOS_118</strain>
    </source>
</reference>
<keyword evidence="3" id="KW-1185">Reference proteome</keyword>
<feature type="transmembrane region" description="Helical" evidence="1">
    <location>
        <begin position="6"/>
        <end position="25"/>
    </location>
</feature>
<organism evidence="2 3">
    <name type="scientific">Vibrio vulnificus</name>
    <dbReference type="NCBI Taxonomy" id="672"/>
    <lineage>
        <taxon>Bacteria</taxon>
        <taxon>Pseudomonadati</taxon>
        <taxon>Pseudomonadota</taxon>
        <taxon>Gammaproteobacteria</taxon>
        <taxon>Vibrionales</taxon>
        <taxon>Vibrionaceae</taxon>
        <taxon>Vibrio</taxon>
    </lineage>
</organism>
<keyword evidence="1" id="KW-0812">Transmembrane</keyword>
<name>A0ABX4WVS4_VIBVL</name>
<dbReference type="EMBL" id="LOSH02000004">
    <property type="protein sequence ID" value="PNM67619.1"/>
    <property type="molecule type" value="Genomic_DNA"/>
</dbReference>
<gene>
    <name evidence="2" type="ORF">AL548_015700</name>
</gene>
<dbReference type="RefSeq" id="WP_004402684.1">
    <property type="nucleotide sequence ID" value="NZ_LMXV01000049.1"/>
</dbReference>
<feature type="transmembrane region" description="Helical" evidence="1">
    <location>
        <begin position="122"/>
        <end position="145"/>
    </location>
</feature>
<dbReference type="Proteomes" id="UP000054370">
    <property type="component" value="Unassembled WGS sequence"/>
</dbReference>
<feature type="transmembrane region" description="Helical" evidence="1">
    <location>
        <begin position="157"/>
        <end position="173"/>
    </location>
</feature>
<keyword evidence="1" id="KW-0472">Membrane</keyword>
<evidence type="ECO:0000256" key="1">
    <source>
        <dbReference type="SAM" id="Phobius"/>
    </source>
</evidence>
<accession>A0ABX4WVS4</accession>
<sequence>MEDILTILKVCSAVVAIIATLIGVLKFKFTRRSAMIAEYQHARAFLSEVDTLHPYAKDLGFYTIAGSSYVSSAEIEYAISLENPVKSLKCYVKGRKYFIPFNELKYPKLKFKPKYESQRKRVFLTYFYMVMYFLMAFVAMSPAILSQFIDYSSLTDYVSLLLVSLVAFGYLAYEMLQRHLEIYFAQFLFDSQEVHRDLKVVKA</sequence>
<evidence type="ECO:0000313" key="3">
    <source>
        <dbReference type="Proteomes" id="UP000054370"/>
    </source>
</evidence>
<comment type="caution">
    <text evidence="2">The sequence shown here is derived from an EMBL/GenBank/DDBJ whole genome shotgun (WGS) entry which is preliminary data.</text>
</comment>
<evidence type="ECO:0000313" key="2">
    <source>
        <dbReference type="EMBL" id="PNM67619.1"/>
    </source>
</evidence>
<protein>
    <submittedName>
        <fullName evidence="2">Uncharacterized protein</fullName>
    </submittedName>
</protein>